<reference evidence="1 2" key="1">
    <citation type="journal article" date="2016" name="Nat. Commun.">
        <title>Thousands of microbial genomes shed light on interconnected biogeochemical processes in an aquifer system.</title>
        <authorList>
            <person name="Anantharaman K."/>
            <person name="Brown C.T."/>
            <person name="Hug L.A."/>
            <person name="Sharon I."/>
            <person name="Castelle C.J."/>
            <person name="Probst A.J."/>
            <person name="Thomas B.C."/>
            <person name="Singh A."/>
            <person name="Wilkins M.J."/>
            <person name="Karaoz U."/>
            <person name="Brodie E.L."/>
            <person name="Williams K.H."/>
            <person name="Hubbard S.S."/>
            <person name="Banfield J.F."/>
        </authorList>
    </citation>
    <scope>NUCLEOTIDE SEQUENCE [LARGE SCALE GENOMIC DNA]</scope>
</reference>
<dbReference type="Pfam" id="PF14885">
    <property type="entry name" value="GHL15"/>
    <property type="match status" value="1"/>
</dbReference>
<comment type="caution">
    <text evidence="1">The sequence shown here is derived from an EMBL/GenBank/DDBJ whole genome shotgun (WGS) entry which is preliminary data.</text>
</comment>
<sequence length="682" mass="75906">MRVRVKKGIRHRKIKRYHLVSAALVLVLVAYVGVLFPRSSSALRISPRRANYFLGWEIPASKVQELAKWDLLILDMETQINSLGNLRKIKEINPEIVMLAYITPQEIKADAATGYSIMRRKLVSGISQNWYLTDTSNNKKTFWPGTWMLNVADNAPQVNGIRFNQYLAQFVNKEILSTGVWDGVFYDNAWADVRWVAGDNADLNKDGLPDTDIDLHWREGMRSIYLETRRLAGAKFIIMGNATSDVYKNDLNGIMLESFPSMGWKETMRVYAANQQGAVLPRFMVINANTGNKGNSQSFQKFRFGLASTLLLDGHYSFDFGDTSHNETWWYDEYDVELGQPLGGPLSLNNKPKFEEDVWRREYENGIAVVNATGISQDIDLGGEYEKITGLQDKNINSGAIVSQLNLSAKDGVVMLRTFQTLKNIVFGNGNFVRFFDIKGNRSRNGLFIYEEGSLGGATIYRGDLDGDETQEKIIINGQKVQIFNSLGQVWFEGFPFAGSYKGELNIAIGKLAGQKTKSIIISQNKGGQAVIYNYHGGVVRENIFPLGKSFKSGLSVAVAEDAAVGAEKNGQIVMGVGNGNRPEVIIYNNNLSKINKRFFVDAYRLKGELSVAVGDLNGDKLKEIIIAFDAGANKQVKIYNLAGKLLSQFKVSTSFATGPVNVGAVDVDFDGKDEVVLMNRQ</sequence>
<dbReference type="AlphaFoldDB" id="A0A1F6PBE2"/>
<dbReference type="InterPro" id="IPR028994">
    <property type="entry name" value="Integrin_alpha_N"/>
</dbReference>
<accession>A0A1F6PBE2</accession>
<dbReference type="EMBL" id="MFRA01000001">
    <property type="protein sequence ID" value="OGH93370.1"/>
    <property type="molecule type" value="Genomic_DNA"/>
</dbReference>
<dbReference type="STRING" id="1798705.A2563_02050"/>
<dbReference type="SUPFAM" id="SSF69318">
    <property type="entry name" value="Integrin alpha N-terminal domain"/>
    <property type="match status" value="1"/>
</dbReference>
<dbReference type="Proteomes" id="UP000176634">
    <property type="component" value="Unassembled WGS sequence"/>
</dbReference>
<proteinExistence type="predicted"/>
<dbReference type="InterPro" id="IPR029455">
    <property type="entry name" value="GHL15"/>
</dbReference>
<protein>
    <submittedName>
        <fullName evidence="1">Uncharacterized protein</fullName>
    </submittedName>
</protein>
<organism evidence="1 2">
    <name type="scientific">Candidatus Magasanikbacteria bacterium RIFOXYD1_FULL_40_23</name>
    <dbReference type="NCBI Taxonomy" id="1798705"/>
    <lineage>
        <taxon>Bacteria</taxon>
        <taxon>Candidatus Magasanikiibacteriota</taxon>
    </lineage>
</organism>
<name>A0A1F6PBE2_9BACT</name>
<evidence type="ECO:0000313" key="2">
    <source>
        <dbReference type="Proteomes" id="UP000176634"/>
    </source>
</evidence>
<gene>
    <name evidence="1" type="ORF">A2563_02050</name>
</gene>
<evidence type="ECO:0000313" key="1">
    <source>
        <dbReference type="EMBL" id="OGH93370.1"/>
    </source>
</evidence>